<protein>
    <submittedName>
        <fullName evidence="2">Uncharacterized protein</fullName>
    </submittedName>
</protein>
<name>A0A1X7UZC6_AMPQE</name>
<evidence type="ECO:0000256" key="1">
    <source>
        <dbReference type="SAM" id="MobiDB-lite"/>
    </source>
</evidence>
<dbReference type="AlphaFoldDB" id="A0A1X7UZC6"/>
<dbReference type="InParanoid" id="A0A1X7UZC6"/>
<proteinExistence type="predicted"/>
<sequence length="81" mass="9422">MIRGLDNFVKRLGSDARVQDLNTSSKDELEQVEFVPSSKTHNERDCTTKRRRHDPRRRADSVILFKIMPIAMKVKQVIQPS</sequence>
<organism evidence="2">
    <name type="scientific">Amphimedon queenslandica</name>
    <name type="common">Sponge</name>
    <dbReference type="NCBI Taxonomy" id="400682"/>
    <lineage>
        <taxon>Eukaryota</taxon>
        <taxon>Metazoa</taxon>
        <taxon>Porifera</taxon>
        <taxon>Demospongiae</taxon>
        <taxon>Heteroscleromorpha</taxon>
        <taxon>Haplosclerida</taxon>
        <taxon>Niphatidae</taxon>
        <taxon>Amphimedon</taxon>
    </lineage>
</organism>
<reference evidence="2" key="1">
    <citation type="submission" date="2017-05" db="UniProtKB">
        <authorList>
            <consortium name="EnsemblMetazoa"/>
        </authorList>
    </citation>
    <scope>IDENTIFICATION</scope>
</reference>
<feature type="region of interest" description="Disordered" evidence="1">
    <location>
        <begin position="29"/>
        <end position="57"/>
    </location>
</feature>
<evidence type="ECO:0000313" key="2">
    <source>
        <dbReference type="EnsemblMetazoa" id="Aqu2.1.32884_001"/>
    </source>
</evidence>
<dbReference type="EnsemblMetazoa" id="Aqu2.1.32884_001">
    <property type="protein sequence ID" value="Aqu2.1.32884_001"/>
    <property type="gene ID" value="Aqu2.1.32884"/>
</dbReference>
<accession>A0A1X7UZC6</accession>